<protein>
    <submittedName>
        <fullName evidence="1">Uncharacterized protein</fullName>
    </submittedName>
</protein>
<proteinExistence type="predicted"/>
<dbReference type="AlphaFoldDB" id="A0A6G1S1Y1"/>
<dbReference type="EMBL" id="ICPP01012415">
    <property type="protein sequence ID" value="LAC45059.1"/>
    <property type="molecule type" value="Transcribed_RNA"/>
</dbReference>
<evidence type="ECO:0000313" key="1">
    <source>
        <dbReference type="EMBL" id="LAC45059.1"/>
    </source>
</evidence>
<sequence>MFFLVFSLGSGVIYFSRKSVKMICSISDEASYPELGVYGVLHLGKINPKHQYSFGVDLLGSRYKEKDFRVLVDNKLSMSHCAPVAKKADGIQICSVTSRSREVILPLYSSPLPW</sequence>
<reference evidence="1" key="1">
    <citation type="submission" date="2020-03" db="EMBL/GenBank/DDBJ databases">
        <title>Okinawa Rail whole genome shotgun sequence.</title>
        <authorList>
            <person name="Nakajima N."/>
            <person name="Onuma M."/>
            <person name="Endoh D."/>
        </authorList>
    </citation>
    <scope>NUCLEOTIDE SEQUENCE</scope>
</reference>
<name>A0A6G1S1Y1_9GRUI</name>
<accession>A0A6G1S1Y1</accession>
<reference evidence="1" key="2">
    <citation type="submission" date="2020-03" db="EMBL/GenBank/DDBJ databases">
        <authorList>
            <consortium name="Environmental Genome Science Research Promotion Project"/>
            <person name="Nakajima N."/>
            <person name="Onuma M."/>
            <person name="Endoh D."/>
        </authorList>
    </citation>
    <scope>NUCLEOTIDE SEQUENCE</scope>
</reference>
<organism evidence="1">
    <name type="scientific">Hypotaenidia okinawae</name>
    <dbReference type="NCBI Taxonomy" id="2861861"/>
    <lineage>
        <taxon>Eukaryota</taxon>
        <taxon>Metazoa</taxon>
        <taxon>Chordata</taxon>
        <taxon>Craniata</taxon>
        <taxon>Vertebrata</taxon>
        <taxon>Euteleostomi</taxon>
        <taxon>Archelosauria</taxon>
        <taxon>Archosauria</taxon>
        <taxon>Dinosauria</taxon>
        <taxon>Saurischia</taxon>
        <taxon>Theropoda</taxon>
        <taxon>Coelurosauria</taxon>
        <taxon>Aves</taxon>
        <taxon>Neognathae</taxon>
        <taxon>Neoaves</taxon>
        <taxon>Gruiformes</taxon>
        <taxon>Rallidae</taxon>
        <taxon>Hypotaenidia</taxon>
    </lineage>
</organism>